<dbReference type="HOGENOM" id="CLU_2727036_0_0_1"/>
<sequence length="72" mass="7541">MAAGELAKPAGDPGTLTTVPERAAITYRASDFARGSHVVDVEPTATRAVTGEQVAKNHGGARLQRKTREPCP</sequence>
<evidence type="ECO:0000313" key="3">
    <source>
        <dbReference type="Proteomes" id="UP000004995"/>
    </source>
</evidence>
<dbReference type="InParanoid" id="K3YBE1"/>
<dbReference type="EMBL" id="AGNK02004389">
    <property type="status" value="NOT_ANNOTATED_CDS"/>
    <property type="molecule type" value="Genomic_DNA"/>
</dbReference>
<dbReference type="Gramene" id="KQK97680">
    <property type="protein sequence ID" value="KQK97680"/>
    <property type="gene ID" value="SETIT_011535mg"/>
</dbReference>
<reference evidence="2" key="2">
    <citation type="submission" date="2018-08" db="UniProtKB">
        <authorList>
            <consortium name="EnsemblPlants"/>
        </authorList>
    </citation>
    <scope>IDENTIFICATION</scope>
    <source>
        <strain evidence="2">Yugu1</strain>
    </source>
</reference>
<dbReference type="EnsemblPlants" id="KQK97680">
    <property type="protein sequence ID" value="KQK97680"/>
    <property type="gene ID" value="SETIT_011535mg"/>
</dbReference>
<reference evidence="3" key="1">
    <citation type="journal article" date="2012" name="Nat. Biotechnol.">
        <title>Reference genome sequence of the model plant Setaria.</title>
        <authorList>
            <person name="Bennetzen J.L."/>
            <person name="Schmutz J."/>
            <person name="Wang H."/>
            <person name="Percifield R."/>
            <person name="Hawkins J."/>
            <person name="Pontaroli A.C."/>
            <person name="Estep M."/>
            <person name="Feng L."/>
            <person name="Vaughn J.N."/>
            <person name="Grimwood J."/>
            <person name="Jenkins J."/>
            <person name="Barry K."/>
            <person name="Lindquist E."/>
            <person name="Hellsten U."/>
            <person name="Deshpande S."/>
            <person name="Wang X."/>
            <person name="Wu X."/>
            <person name="Mitros T."/>
            <person name="Triplett J."/>
            <person name="Yang X."/>
            <person name="Ye C.Y."/>
            <person name="Mauro-Herrera M."/>
            <person name="Wang L."/>
            <person name="Li P."/>
            <person name="Sharma M."/>
            <person name="Sharma R."/>
            <person name="Ronald P.C."/>
            <person name="Panaud O."/>
            <person name="Kellogg E.A."/>
            <person name="Brutnell T.P."/>
            <person name="Doust A.N."/>
            <person name="Tuskan G.A."/>
            <person name="Rokhsar D."/>
            <person name="Devos K.M."/>
        </authorList>
    </citation>
    <scope>NUCLEOTIDE SEQUENCE [LARGE SCALE GENOMIC DNA]</scope>
    <source>
        <strain evidence="3">cv. Yugu1</strain>
    </source>
</reference>
<keyword evidence="3" id="KW-1185">Reference proteome</keyword>
<name>K3YBE1_SETIT</name>
<evidence type="ECO:0000313" key="2">
    <source>
        <dbReference type="EnsemblPlants" id="KQK97680"/>
    </source>
</evidence>
<feature type="region of interest" description="Disordered" evidence="1">
    <location>
        <begin position="50"/>
        <end position="72"/>
    </location>
</feature>
<accession>K3YBE1</accession>
<protein>
    <submittedName>
        <fullName evidence="2">Uncharacterized protein</fullName>
    </submittedName>
</protein>
<proteinExistence type="predicted"/>
<organism evidence="2 3">
    <name type="scientific">Setaria italica</name>
    <name type="common">Foxtail millet</name>
    <name type="synonym">Panicum italicum</name>
    <dbReference type="NCBI Taxonomy" id="4555"/>
    <lineage>
        <taxon>Eukaryota</taxon>
        <taxon>Viridiplantae</taxon>
        <taxon>Streptophyta</taxon>
        <taxon>Embryophyta</taxon>
        <taxon>Tracheophyta</taxon>
        <taxon>Spermatophyta</taxon>
        <taxon>Magnoliopsida</taxon>
        <taxon>Liliopsida</taxon>
        <taxon>Poales</taxon>
        <taxon>Poaceae</taxon>
        <taxon>PACMAD clade</taxon>
        <taxon>Panicoideae</taxon>
        <taxon>Panicodae</taxon>
        <taxon>Paniceae</taxon>
        <taxon>Cenchrinae</taxon>
        <taxon>Setaria</taxon>
    </lineage>
</organism>
<dbReference type="AlphaFoldDB" id="K3YBE1"/>
<dbReference type="Proteomes" id="UP000004995">
    <property type="component" value="Unassembled WGS sequence"/>
</dbReference>
<evidence type="ECO:0000256" key="1">
    <source>
        <dbReference type="SAM" id="MobiDB-lite"/>
    </source>
</evidence>